<keyword evidence="23" id="KW-1185">Reference proteome</keyword>
<name>A0A518E1X8_9BACT</name>
<evidence type="ECO:0000256" key="10">
    <source>
        <dbReference type="ARBA" id="ARBA00022982"/>
    </source>
</evidence>
<dbReference type="InterPro" id="IPR002429">
    <property type="entry name" value="CcO_II-like_C"/>
</dbReference>
<feature type="domain" description="Cytochrome oxidase subunit II copper A binding" evidence="20">
    <location>
        <begin position="98"/>
        <end position="209"/>
    </location>
</feature>
<dbReference type="GO" id="GO:0004129">
    <property type="term" value="F:cytochrome-c oxidase activity"/>
    <property type="evidence" value="ECO:0007669"/>
    <property type="project" value="UniProtKB-EC"/>
</dbReference>
<sequence length="379" mass="41882">MDTSFRLFPDAASDMADQVDRLYFFLLAVSSFFTLLIFVLIVFFVLKYRRGAKVNRYLTPGKSVLALELTWSLIPLGLTMIMFGWGANLFLKLHDSPPDPIEINVLARRWFWRMQHSNGKREDQALHIPVGQPVKLRMISEDVIHSFYVPAFRVKQDVLPGRYTTLGFEPNKVGTFHLFCAEYCGDNHSGMKGQIIVMEPAEYAEWLQGGPSEAPEVAGKKLFEEYRCASCHTSPVNPRCPPLEGLYGRTVKLTDGRTVIADDDYLRRSIVDPAAEVVAGFQPIMPTFKGQLGEESIFALTAYLKTLEAPTPGAGQAGEAAIGDTPPSDTDSKEADSKEAGPEPAPSRDDEPRLPAAPSLDPPRDPSPPEPPSKENPAS</sequence>
<evidence type="ECO:0000256" key="18">
    <source>
        <dbReference type="SAM" id="MobiDB-lite"/>
    </source>
</evidence>
<dbReference type="PROSITE" id="PS50857">
    <property type="entry name" value="COX2_CUA"/>
    <property type="match status" value="1"/>
</dbReference>
<dbReference type="GO" id="GO:0042773">
    <property type="term" value="P:ATP synthesis coupled electron transport"/>
    <property type="evidence" value="ECO:0007669"/>
    <property type="project" value="TreeGrafter"/>
</dbReference>
<evidence type="ECO:0000256" key="8">
    <source>
        <dbReference type="ARBA" id="ARBA00022723"/>
    </source>
</evidence>
<dbReference type="PANTHER" id="PTHR22888">
    <property type="entry name" value="CYTOCHROME C OXIDASE, SUBUNIT II"/>
    <property type="match status" value="1"/>
</dbReference>
<dbReference type="AlphaFoldDB" id="A0A518E1X8"/>
<dbReference type="PANTHER" id="PTHR22888:SF9">
    <property type="entry name" value="CYTOCHROME C OXIDASE SUBUNIT 2"/>
    <property type="match status" value="1"/>
</dbReference>
<keyword evidence="10" id="KW-0249">Electron transport</keyword>
<dbReference type="InterPro" id="IPR001505">
    <property type="entry name" value="Copper_CuA"/>
</dbReference>
<evidence type="ECO:0000256" key="2">
    <source>
        <dbReference type="ARBA" id="ARBA00007866"/>
    </source>
</evidence>
<dbReference type="InterPro" id="IPR036909">
    <property type="entry name" value="Cyt_c-like_dom_sf"/>
</dbReference>
<dbReference type="InterPro" id="IPR014222">
    <property type="entry name" value="Cyt_c_oxidase_su2"/>
</dbReference>
<dbReference type="Gene3D" id="1.10.760.10">
    <property type="entry name" value="Cytochrome c-like domain"/>
    <property type="match status" value="1"/>
</dbReference>
<dbReference type="GO" id="GO:0016020">
    <property type="term" value="C:membrane"/>
    <property type="evidence" value="ECO:0007669"/>
    <property type="project" value="UniProtKB-SubCell"/>
</dbReference>
<dbReference type="PROSITE" id="PS00078">
    <property type="entry name" value="COX2"/>
    <property type="match status" value="1"/>
</dbReference>
<dbReference type="KEGG" id="lcre:Pla8534_59590"/>
<evidence type="ECO:0000256" key="7">
    <source>
        <dbReference type="ARBA" id="ARBA00022692"/>
    </source>
</evidence>
<dbReference type="SUPFAM" id="SSF46626">
    <property type="entry name" value="Cytochrome c"/>
    <property type="match status" value="1"/>
</dbReference>
<evidence type="ECO:0000313" key="22">
    <source>
        <dbReference type="EMBL" id="QDU98098.1"/>
    </source>
</evidence>
<evidence type="ECO:0000256" key="13">
    <source>
        <dbReference type="ARBA" id="ARBA00023008"/>
    </source>
</evidence>
<feature type="region of interest" description="Disordered" evidence="18">
    <location>
        <begin position="311"/>
        <end position="379"/>
    </location>
</feature>
<keyword evidence="11 19" id="KW-1133">Transmembrane helix</keyword>
<dbReference type="EC" id="7.1.1.9" evidence="3"/>
<dbReference type="SUPFAM" id="SSF81464">
    <property type="entry name" value="Cytochrome c oxidase subunit II-like, transmembrane region"/>
    <property type="match status" value="1"/>
</dbReference>
<dbReference type="GO" id="GO:0005507">
    <property type="term" value="F:copper ion binding"/>
    <property type="evidence" value="ECO:0007669"/>
    <property type="project" value="InterPro"/>
</dbReference>
<feature type="transmembrane region" description="Helical" evidence="19">
    <location>
        <begin position="67"/>
        <end position="91"/>
    </location>
</feature>
<comment type="subcellular location">
    <subcellularLocation>
        <location evidence="1">Membrane</location>
        <topology evidence="1">Multi-pass membrane protein</topology>
    </subcellularLocation>
</comment>
<evidence type="ECO:0000256" key="6">
    <source>
        <dbReference type="ARBA" id="ARBA00022660"/>
    </source>
</evidence>
<dbReference type="GO" id="GO:0020037">
    <property type="term" value="F:heme binding"/>
    <property type="evidence" value="ECO:0007669"/>
    <property type="project" value="InterPro"/>
</dbReference>
<dbReference type="GO" id="GO:0016491">
    <property type="term" value="F:oxidoreductase activity"/>
    <property type="evidence" value="ECO:0007669"/>
    <property type="project" value="UniProtKB-KW"/>
</dbReference>
<dbReference type="InterPro" id="IPR009056">
    <property type="entry name" value="Cyt_c-like_dom"/>
</dbReference>
<accession>A0A518E1X8</accession>
<dbReference type="Proteomes" id="UP000317648">
    <property type="component" value="Chromosome"/>
</dbReference>
<evidence type="ECO:0000256" key="15">
    <source>
        <dbReference type="ARBA" id="ARBA00024688"/>
    </source>
</evidence>
<reference evidence="22 23" key="1">
    <citation type="submission" date="2019-02" db="EMBL/GenBank/DDBJ databases">
        <title>Deep-cultivation of Planctomycetes and their phenomic and genomic characterization uncovers novel biology.</title>
        <authorList>
            <person name="Wiegand S."/>
            <person name="Jogler M."/>
            <person name="Boedeker C."/>
            <person name="Pinto D."/>
            <person name="Vollmers J."/>
            <person name="Rivas-Marin E."/>
            <person name="Kohn T."/>
            <person name="Peeters S.H."/>
            <person name="Heuer A."/>
            <person name="Rast P."/>
            <person name="Oberbeckmann S."/>
            <person name="Bunk B."/>
            <person name="Jeske O."/>
            <person name="Meyerdierks A."/>
            <person name="Storesund J.E."/>
            <person name="Kallscheuer N."/>
            <person name="Luecker S."/>
            <person name="Lage O.M."/>
            <person name="Pohl T."/>
            <person name="Merkel B.J."/>
            <person name="Hornburger P."/>
            <person name="Mueller R.-W."/>
            <person name="Bruemmer F."/>
            <person name="Labrenz M."/>
            <person name="Spormann A.M."/>
            <person name="Op den Camp H."/>
            <person name="Overmann J."/>
            <person name="Amann R."/>
            <person name="Jetten M.S.M."/>
            <person name="Mascher T."/>
            <person name="Medema M.H."/>
            <person name="Devos D.P."/>
            <person name="Kaster A.-K."/>
            <person name="Ovreas L."/>
            <person name="Rohde M."/>
            <person name="Galperin M.Y."/>
            <person name="Jogler C."/>
        </authorList>
    </citation>
    <scope>NUCLEOTIDE SEQUENCE [LARGE SCALE GENOMIC DNA]</scope>
    <source>
        <strain evidence="22 23">Pla85_3_4</strain>
    </source>
</reference>
<evidence type="ECO:0000313" key="23">
    <source>
        <dbReference type="Proteomes" id="UP000317648"/>
    </source>
</evidence>
<evidence type="ECO:0000256" key="19">
    <source>
        <dbReference type="SAM" id="Phobius"/>
    </source>
</evidence>
<dbReference type="Pfam" id="PF00034">
    <property type="entry name" value="Cytochrom_C"/>
    <property type="match status" value="1"/>
</dbReference>
<dbReference type="OrthoDB" id="9773456at2"/>
<keyword evidence="12 17" id="KW-0408">Iron</keyword>
<keyword evidence="4" id="KW-0813">Transport</keyword>
<dbReference type="InterPro" id="IPR036257">
    <property type="entry name" value="Cyt_c_oxidase_su2_TM_sf"/>
</dbReference>
<dbReference type="SUPFAM" id="SSF49503">
    <property type="entry name" value="Cupredoxins"/>
    <property type="match status" value="1"/>
</dbReference>
<comment type="similarity">
    <text evidence="2">Belongs to the cytochrome c oxidase subunit 2 family.</text>
</comment>
<feature type="compositionally biased region" description="Basic and acidic residues" evidence="18">
    <location>
        <begin position="330"/>
        <end position="353"/>
    </location>
</feature>
<dbReference type="InterPro" id="IPR008972">
    <property type="entry name" value="Cupredoxin"/>
</dbReference>
<dbReference type="NCBIfam" id="TIGR02866">
    <property type="entry name" value="CoxB"/>
    <property type="match status" value="1"/>
</dbReference>
<evidence type="ECO:0000256" key="5">
    <source>
        <dbReference type="ARBA" id="ARBA00022617"/>
    </source>
</evidence>
<dbReference type="Gene3D" id="1.10.287.90">
    <property type="match status" value="1"/>
</dbReference>
<dbReference type="EMBL" id="CP036433">
    <property type="protein sequence ID" value="QDU98098.1"/>
    <property type="molecule type" value="Genomic_DNA"/>
</dbReference>
<gene>
    <name evidence="22" type="primary">ctaC_2</name>
    <name evidence="22" type="ORF">Pla8534_59590</name>
</gene>
<dbReference type="PROSITE" id="PS51007">
    <property type="entry name" value="CYTC"/>
    <property type="match status" value="1"/>
</dbReference>
<dbReference type="Gene3D" id="2.60.40.420">
    <property type="entry name" value="Cupredoxins - blue copper proteins"/>
    <property type="match status" value="1"/>
</dbReference>
<dbReference type="CDD" id="cd13915">
    <property type="entry name" value="CuRO_HCO_II_like_2"/>
    <property type="match status" value="1"/>
</dbReference>
<dbReference type="RefSeq" id="WP_145057067.1">
    <property type="nucleotide sequence ID" value="NZ_CP036433.1"/>
</dbReference>
<evidence type="ECO:0000256" key="16">
    <source>
        <dbReference type="ARBA" id="ARBA00031399"/>
    </source>
</evidence>
<evidence type="ECO:0000256" key="4">
    <source>
        <dbReference type="ARBA" id="ARBA00022448"/>
    </source>
</evidence>
<evidence type="ECO:0000256" key="1">
    <source>
        <dbReference type="ARBA" id="ARBA00004141"/>
    </source>
</evidence>
<evidence type="ECO:0000256" key="9">
    <source>
        <dbReference type="ARBA" id="ARBA00022967"/>
    </source>
</evidence>
<keyword evidence="7 19" id="KW-0812">Transmembrane</keyword>
<dbReference type="Pfam" id="PF00116">
    <property type="entry name" value="COX2"/>
    <property type="match status" value="1"/>
</dbReference>
<evidence type="ECO:0000256" key="14">
    <source>
        <dbReference type="ARBA" id="ARBA00023136"/>
    </source>
</evidence>
<keyword evidence="22" id="KW-0560">Oxidoreductase</keyword>
<keyword evidence="14 19" id="KW-0472">Membrane</keyword>
<evidence type="ECO:0000256" key="12">
    <source>
        <dbReference type="ARBA" id="ARBA00023004"/>
    </source>
</evidence>
<feature type="transmembrane region" description="Helical" evidence="19">
    <location>
        <begin position="22"/>
        <end position="46"/>
    </location>
</feature>
<keyword evidence="6" id="KW-0679">Respiratory chain</keyword>
<keyword evidence="13" id="KW-0186">Copper</keyword>
<evidence type="ECO:0000256" key="3">
    <source>
        <dbReference type="ARBA" id="ARBA00012949"/>
    </source>
</evidence>
<evidence type="ECO:0000259" key="21">
    <source>
        <dbReference type="PROSITE" id="PS51007"/>
    </source>
</evidence>
<organism evidence="22 23">
    <name type="scientific">Lignipirellula cremea</name>
    <dbReference type="NCBI Taxonomy" id="2528010"/>
    <lineage>
        <taxon>Bacteria</taxon>
        <taxon>Pseudomonadati</taxon>
        <taxon>Planctomycetota</taxon>
        <taxon>Planctomycetia</taxon>
        <taxon>Pirellulales</taxon>
        <taxon>Pirellulaceae</taxon>
        <taxon>Lignipirellula</taxon>
    </lineage>
</organism>
<feature type="domain" description="Cytochrome c" evidence="21">
    <location>
        <begin position="214"/>
        <end position="308"/>
    </location>
</feature>
<comment type="function">
    <text evidence="15">Subunits I and II form the functional core of the enzyme complex. Electrons originating in cytochrome c are transferred via heme a and Cu(A) to the binuclear center formed by heme a3 and Cu(B).</text>
</comment>
<keyword evidence="8 17" id="KW-0479">Metal-binding</keyword>
<evidence type="ECO:0000259" key="20">
    <source>
        <dbReference type="PROSITE" id="PS50857"/>
    </source>
</evidence>
<protein>
    <recommendedName>
        <fullName evidence="3">cytochrome-c oxidase</fullName>
        <ecNumber evidence="3">7.1.1.9</ecNumber>
    </recommendedName>
    <alternativeName>
        <fullName evidence="16">Cytochrome aa3 subunit 2</fullName>
    </alternativeName>
</protein>
<keyword evidence="5 17" id="KW-0349">Heme</keyword>
<dbReference type="InterPro" id="IPR045187">
    <property type="entry name" value="CcO_II"/>
</dbReference>
<evidence type="ECO:0000256" key="17">
    <source>
        <dbReference type="PROSITE-ProRule" id="PRU00433"/>
    </source>
</evidence>
<keyword evidence="9" id="KW-1278">Translocase</keyword>
<evidence type="ECO:0000256" key="11">
    <source>
        <dbReference type="ARBA" id="ARBA00022989"/>
    </source>
</evidence>
<proteinExistence type="inferred from homology"/>